<dbReference type="Proteomes" id="UP000054721">
    <property type="component" value="Unassembled WGS sequence"/>
</dbReference>
<dbReference type="EMBL" id="JYDW01000027">
    <property type="protein sequence ID" value="KRZ60623.1"/>
    <property type="molecule type" value="Genomic_DNA"/>
</dbReference>
<proteinExistence type="predicted"/>
<organism evidence="1 2">
    <name type="scientific">Trichinella nativa</name>
    <dbReference type="NCBI Taxonomy" id="6335"/>
    <lineage>
        <taxon>Eukaryota</taxon>
        <taxon>Metazoa</taxon>
        <taxon>Ecdysozoa</taxon>
        <taxon>Nematoda</taxon>
        <taxon>Enoplea</taxon>
        <taxon>Dorylaimia</taxon>
        <taxon>Trichinellida</taxon>
        <taxon>Trichinellidae</taxon>
        <taxon>Trichinella</taxon>
    </lineage>
</organism>
<gene>
    <name evidence="1" type="ORF">T02_15011</name>
</gene>
<evidence type="ECO:0000313" key="2">
    <source>
        <dbReference type="Proteomes" id="UP000054721"/>
    </source>
</evidence>
<keyword evidence="2" id="KW-1185">Reference proteome</keyword>
<comment type="caution">
    <text evidence="1">The sequence shown here is derived from an EMBL/GenBank/DDBJ whole genome shotgun (WGS) entry which is preliminary data.</text>
</comment>
<evidence type="ECO:0000313" key="1">
    <source>
        <dbReference type="EMBL" id="KRZ60623.1"/>
    </source>
</evidence>
<accession>A0A0V1LM79</accession>
<dbReference type="AlphaFoldDB" id="A0A0V1LM79"/>
<protein>
    <submittedName>
        <fullName evidence="1">Uncharacterized protein</fullName>
    </submittedName>
</protein>
<sequence length="101" mass="12007">MFGLRLSEGIAQTDLYFSTFLAYIGQALHPYAMHIIAEAKKLLEDFRNEFLNLTLLQRYLFLLCNISLSYSYYQKVISWKGSFVMWETDHWLLLRKCLDKV</sequence>
<name>A0A0V1LM79_9BILA</name>
<reference evidence="1 2" key="1">
    <citation type="submission" date="2015-05" db="EMBL/GenBank/DDBJ databases">
        <title>Evolution of Trichinella species and genotypes.</title>
        <authorList>
            <person name="Korhonen P.K."/>
            <person name="Edoardo P."/>
            <person name="Giuseppe L.R."/>
            <person name="Gasser R.B."/>
        </authorList>
    </citation>
    <scope>NUCLEOTIDE SEQUENCE [LARGE SCALE GENOMIC DNA]</scope>
    <source>
        <strain evidence="1">ISS10</strain>
    </source>
</reference>